<dbReference type="InterPro" id="IPR000242">
    <property type="entry name" value="PTP_cat"/>
</dbReference>
<dbReference type="InterPro" id="IPR000387">
    <property type="entry name" value="Tyr_Pase_dom"/>
</dbReference>
<feature type="domain" description="Tyrosine specific protein phosphatases" evidence="2">
    <location>
        <begin position="162"/>
        <end position="233"/>
    </location>
</feature>
<dbReference type="STRING" id="888268.A0A1E5UWG7"/>
<dbReference type="AlphaFoldDB" id="A0A1E5UWG7"/>
<dbReference type="Gene3D" id="3.90.190.10">
    <property type="entry name" value="Protein tyrosine phosphatase superfamily"/>
    <property type="match status" value="1"/>
</dbReference>
<dbReference type="EMBL" id="LWDX02060661">
    <property type="protein sequence ID" value="OEL17200.1"/>
    <property type="molecule type" value="Genomic_DNA"/>
</dbReference>
<evidence type="ECO:0000313" key="3">
    <source>
        <dbReference type="EMBL" id="OEL17200.1"/>
    </source>
</evidence>
<dbReference type="SMART" id="SM00194">
    <property type="entry name" value="PTPc"/>
    <property type="match status" value="1"/>
</dbReference>
<dbReference type="InterPro" id="IPR029021">
    <property type="entry name" value="Prot-tyrosine_phosphatase-like"/>
</dbReference>
<comment type="caution">
    <text evidence="3">The sequence shown here is derived from an EMBL/GenBank/DDBJ whole genome shotgun (WGS) entry which is preliminary data.</text>
</comment>
<protein>
    <submittedName>
        <fullName evidence="3">Protein-tyrosine-phosphatase PTP1</fullName>
    </submittedName>
</protein>
<dbReference type="InterPro" id="IPR003595">
    <property type="entry name" value="Tyr_Pase_cat"/>
</dbReference>
<organism evidence="3 4">
    <name type="scientific">Dichanthelium oligosanthes</name>
    <dbReference type="NCBI Taxonomy" id="888268"/>
    <lineage>
        <taxon>Eukaryota</taxon>
        <taxon>Viridiplantae</taxon>
        <taxon>Streptophyta</taxon>
        <taxon>Embryophyta</taxon>
        <taxon>Tracheophyta</taxon>
        <taxon>Spermatophyta</taxon>
        <taxon>Magnoliopsida</taxon>
        <taxon>Liliopsida</taxon>
        <taxon>Poales</taxon>
        <taxon>Poaceae</taxon>
        <taxon>PACMAD clade</taxon>
        <taxon>Panicoideae</taxon>
        <taxon>Panicodae</taxon>
        <taxon>Paniceae</taxon>
        <taxon>Dichantheliinae</taxon>
        <taxon>Dichanthelium</taxon>
    </lineage>
</organism>
<dbReference type="InterPro" id="IPR050348">
    <property type="entry name" value="Protein-Tyr_Phosphatase"/>
</dbReference>
<gene>
    <name evidence="3" type="ORF">BAE44_0021782</name>
</gene>
<evidence type="ECO:0000259" key="1">
    <source>
        <dbReference type="PROSITE" id="PS50055"/>
    </source>
</evidence>
<evidence type="ECO:0000259" key="2">
    <source>
        <dbReference type="PROSITE" id="PS50056"/>
    </source>
</evidence>
<dbReference type="Proteomes" id="UP000095767">
    <property type="component" value="Unassembled WGS sequence"/>
</dbReference>
<dbReference type="SUPFAM" id="SSF52799">
    <property type="entry name" value="(Phosphotyrosine protein) phosphatases II"/>
    <property type="match status" value="1"/>
</dbReference>
<keyword evidence="4" id="KW-1185">Reference proteome</keyword>
<dbReference type="GO" id="GO:0004725">
    <property type="term" value="F:protein tyrosine phosphatase activity"/>
    <property type="evidence" value="ECO:0007669"/>
    <property type="project" value="InterPro"/>
</dbReference>
<sequence>MRSTCFDAFLYCFNLDICFSSVDENRVRLQTSEGNDYINASLIKIEGNDQTRFICTQGPKPQTFDHFWQMIYENCCPVIVMVTPVEAKKCHEYLPLDKEEEQGDYGKFNVKITKTRYICDGQLELRSVEVQSNETYRVHSLLHMRYSLWDDHEAPKGNTVVQQIIKRLYHIPREHPLVAHCSAGIGRSGTTITILNTVERILRGEWSALELVETVRKFRNQRVGMVEREIQYKFCYSAVANELDELIKNSGY</sequence>
<dbReference type="SMART" id="SM00404">
    <property type="entry name" value="PTPc_motif"/>
    <property type="match status" value="1"/>
</dbReference>
<dbReference type="PRINTS" id="PR00700">
    <property type="entry name" value="PRTYPHPHTASE"/>
</dbReference>
<reference evidence="3 4" key="1">
    <citation type="submission" date="2016-09" db="EMBL/GenBank/DDBJ databases">
        <title>The draft genome of Dichanthelium oligosanthes: A C3 panicoid grass species.</title>
        <authorList>
            <person name="Studer A.J."/>
            <person name="Schnable J.C."/>
            <person name="Brutnell T.P."/>
        </authorList>
    </citation>
    <scope>NUCLEOTIDE SEQUENCE [LARGE SCALE GENOMIC DNA]</scope>
    <source>
        <strain evidence="4">cv. Kellogg 1175</strain>
        <tissue evidence="3">Leaf</tissue>
    </source>
</reference>
<dbReference type="Pfam" id="PF00102">
    <property type="entry name" value="Y_phosphatase"/>
    <property type="match status" value="1"/>
</dbReference>
<name>A0A1E5UWG7_9POAL</name>
<accession>A0A1E5UWG7</accession>
<dbReference type="OrthoDB" id="10253954at2759"/>
<dbReference type="PROSITE" id="PS50056">
    <property type="entry name" value="TYR_PHOSPHATASE_2"/>
    <property type="match status" value="1"/>
</dbReference>
<dbReference type="PANTHER" id="PTHR19134">
    <property type="entry name" value="RECEPTOR-TYPE TYROSINE-PROTEIN PHOSPHATASE"/>
    <property type="match status" value="1"/>
</dbReference>
<proteinExistence type="predicted"/>
<evidence type="ECO:0000313" key="4">
    <source>
        <dbReference type="Proteomes" id="UP000095767"/>
    </source>
</evidence>
<dbReference type="PROSITE" id="PS50055">
    <property type="entry name" value="TYR_PHOSPHATASE_PTP"/>
    <property type="match status" value="1"/>
</dbReference>
<feature type="domain" description="Tyrosine-protein phosphatase" evidence="1">
    <location>
        <begin position="1"/>
        <end position="242"/>
    </location>
</feature>
<dbReference type="PANTHER" id="PTHR19134:SF492">
    <property type="entry name" value="PROTEIN-TYROSINE-PHOSPHATASE PTP1"/>
    <property type="match status" value="1"/>
</dbReference>